<protein>
    <submittedName>
        <fullName evidence="1 2">Uncharacterized protein</fullName>
    </submittedName>
</protein>
<dbReference type="Gramene" id="KRH05690">
    <property type="protein sequence ID" value="KRH05690"/>
    <property type="gene ID" value="GLYMA_17G242600"/>
</dbReference>
<evidence type="ECO:0000313" key="1">
    <source>
        <dbReference type="EMBL" id="KRH05690.1"/>
    </source>
</evidence>
<evidence type="ECO:0000313" key="3">
    <source>
        <dbReference type="Proteomes" id="UP000008827"/>
    </source>
</evidence>
<evidence type="ECO:0000313" key="2">
    <source>
        <dbReference type="EnsemblPlants" id="KRH05690"/>
    </source>
</evidence>
<keyword evidence="3" id="KW-1185">Reference proteome</keyword>
<sequence length="60" mass="6549">MVSSSSMVSTPSWLVSAFLRRRHALHPGILDPNSLKAFLSSSLLKRPSPLLSAFLNISLI</sequence>
<proteinExistence type="predicted"/>
<name>A0A0R0FHV7_SOYBN</name>
<reference evidence="2" key="2">
    <citation type="submission" date="2018-02" db="UniProtKB">
        <authorList>
            <consortium name="EnsemblPlants"/>
        </authorList>
    </citation>
    <scope>IDENTIFICATION</scope>
    <source>
        <strain evidence="2">Williams 82</strain>
    </source>
</reference>
<dbReference type="AlphaFoldDB" id="A0A0R0FHV7"/>
<reference evidence="1" key="3">
    <citation type="submission" date="2018-07" db="EMBL/GenBank/DDBJ databases">
        <title>WGS assembly of Glycine max.</title>
        <authorList>
            <person name="Schmutz J."/>
            <person name="Cannon S."/>
            <person name="Schlueter J."/>
            <person name="Ma J."/>
            <person name="Mitros T."/>
            <person name="Nelson W."/>
            <person name="Hyten D."/>
            <person name="Song Q."/>
            <person name="Thelen J."/>
            <person name="Cheng J."/>
            <person name="Xu D."/>
            <person name="Hellsten U."/>
            <person name="May G."/>
            <person name="Yu Y."/>
            <person name="Sakurai T."/>
            <person name="Umezawa T."/>
            <person name="Bhattacharyya M."/>
            <person name="Sandhu D."/>
            <person name="Valliyodan B."/>
            <person name="Lindquist E."/>
            <person name="Peto M."/>
            <person name="Grant D."/>
            <person name="Shu S."/>
            <person name="Goodstein D."/>
            <person name="Barry K."/>
            <person name="Futrell-Griggs M."/>
            <person name="Abernathy B."/>
            <person name="Du J."/>
            <person name="Tian Z."/>
            <person name="Zhu L."/>
            <person name="Gill N."/>
            <person name="Joshi T."/>
            <person name="Libault M."/>
            <person name="Sethuraman A."/>
            <person name="Zhang X."/>
            <person name="Shinozaki K."/>
            <person name="Nguyen H."/>
            <person name="Wing R."/>
            <person name="Cregan P."/>
            <person name="Specht J."/>
            <person name="Grimwood J."/>
            <person name="Rokhsar D."/>
            <person name="Stacey G."/>
            <person name="Shoemaker R."/>
            <person name="Jackson S."/>
        </authorList>
    </citation>
    <scope>NUCLEOTIDE SEQUENCE</scope>
    <source>
        <tissue evidence="1">Callus</tissue>
    </source>
</reference>
<organism evidence="1">
    <name type="scientific">Glycine max</name>
    <name type="common">Soybean</name>
    <name type="synonym">Glycine hispida</name>
    <dbReference type="NCBI Taxonomy" id="3847"/>
    <lineage>
        <taxon>Eukaryota</taxon>
        <taxon>Viridiplantae</taxon>
        <taxon>Streptophyta</taxon>
        <taxon>Embryophyta</taxon>
        <taxon>Tracheophyta</taxon>
        <taxon>Spermatophyta</taxon>
        <taxon>Magnoliopsida</taxon>
        <taxon>eudicotyledons</taxon>
        <taxon>Gunneridae</taxon>
        <taxon>Pentapetalae</taxon>
        <taxon>rosids</taxon>
        <taxon>fabids</taxon>
        <taxon>Fabales</taxon>
        <taxon>Fabaceae</taxon>
        <taxon>Papilionoideae</taxon>
        <taxon>50 kb inversion clade</taxon>
        <taxon>NPAAA clade</taxon>
        <taxon>indigoferoid/millettioid clade</taxon>
        <taxon>Phaseoleae</taxon>
        <taxon>Glycine</taxon>
        <taxon>Glycine subgen. Soja</taxon>
    </lineage>
</organism>
<reference evidence="1 2" key="1">
    <citation type="journal article" date="2010" name="Nature">
        <title>Genome sequence of the palaeopolyploid soybean.</title>
        <authorList>
            <person name="Schmutz J."/>
            <person name="Cannon S.B."/>
            <person name="Schlueter J."/>
            <person name="Ma J."/>
            <person name="Mitros T."/>
            <person name="Nelson W."/>
            <person name="Hyten D.L."/>
            <person name="Song Q."/>
            <person name="Thelen J.J."/>
            <person name="Cheng J."/>
            <person name="Xu D."/>
            <person name="Hellsten U."/>
            <person name="May G.D."/>
            <person name="Yu Y."/>
            <person name="Sakurai T."/>
            <person name="Umezawa T."/>
            <person name="Bhattacharyya M.K."/>
            <person name="Sandhu D."/>
            <person name="Valliyodan B."/>
            <person name="Lindquist E."/>
            <person name="Peto M."/>
            <person name="Grant D."/>
            <person name="Shu S."/>
            <person name="Goodstein D."/>
            <person name="Barry K."/>
            <person name="Futrell-Griggs M."/>
            <person name="Abernathy B."/>
            <person name="Du J."/>
            <person name="Tian Z."/>
            <person name="Zhu L."/>
            <person name="Gill N."/>
            <person name="Joshi T."/>
            <person name="Libault M."/>
            <person name="Sethuraman A."/>
            <person name="Zhang X.-C."/>
            <person name="Shinozaki K."/>
            <person name="Nguyen H.T."/>
            <person name="Wing R.A."/>
            <person name="Cregan P."/>
            <person name="Specht J."/>
            <person name="Grimwood J."/>
            <person name="Rokhsar D."/>
            <person name="Stacey G."/>
            <person name="Shoemaker R.C."/>
            <person name="Jackson S.A."/>
        </authorList>
    </citation>
    <scope>NUCLEOTIDE SEQUENCE [LARGE SCALE GENOMIC DNA]</scope>
    <source>
        <strain evidence="2">cv. Williams 82</strain>
        <tissue evidence="1">Callus</tissue>
    </source>
</reference>
<accession>A0A0R0FHV7</accession>
<gene>
    <name evidence="1" type="ORF">GLYMA_17G242600</name>
</gene>
<dbReference type="EMBL" id="CM000850">
    <property type="protein sequence ID" value="KRH05690.1"/>
    <property type="molecule type" value="Genomic_DNA"/>
</dbReference>
<dbReference type="Proteomes" id="UP000008827">
    <property type="component" value="Chromosome 17"/>
</dbReference>
<dbReference type="EnsemblPlants" id="KRH05690">
    <property type="protein sequence ID" value="KRH05690"/>
    <property type="gene ID" value="GLYMA_17G242600"/>
</dbReference>
<dbReference type="InParanoid" id="A0A0R0FHV7"/>